<dbReference type="EMBL" id="JAUZMZ010000003">
    <property type="protein sequence ID" value="MEE2030733.1"/>
    <property type="molecule type" value="Genomic_DNA"/>
</dbReference>
<feature type="transmembrane region" description="Helical" evidence="1">
    <location>
        <begin position="255"/>
        <end position="276"/>
    </location>
</feature>
<evidence type="ECO:0000256" key="1">
    <source>
        <dbReference type="SAM" id="Phobius"/>
    </source>
</evidence>
<name>A0ABU7JL20_9NOCA</name>
<organism evidence="3 4">
    <name type="scientific">Rhodococcus chondri</name>
    <dbReference type="NCBI Taxonomy" id="3065941"/>
    <lineage>
        <taxon>Bacteria</taxon>
        <taxon>Bacillati</taxon>
        <taxon>Actinomycetota</taxon>
        <taxon>Actinomycetes</taxon>
        <taxon>Mycobacteriales</taxon>
        <taxon>Nocardiaceae</taxon>
        <taxon>Rhodococcus</taxon>
    </lineage>
</organism>
<feature type="domain" description="CAAX prenyl protease 2/Lysostaphin resistance protein A-like" evidence="2">
    <location>
        <begin position="179"/>
        <end position="267"/>
    </location>
</feature>
<evidence type="ECO:0000313" key="3">
    <source>
        <dbReference type="EMBL" id="MEE2030733.1"/>
    </source>
</evidence>
<dbReference type="RefSeq" id="WP_330150157.1">
    <property type="nucleotide sequence ID" value="NZ_JAUZMZ010000003.1"/>
</dbReference>
<dbReference type="EC" id="3.4.-.-" evidence="3"/>
<evidence type="ECO:0000259" key="2">
    <source>
        <dbReference type="Pfam" id="PF02517"/>
    </source>
</evidence>
<keyword evidence="1" id="KW-0812">Transmembrane</keyword>
<gene>
    <name evidence="3" type="ORF">Q8814_01145</name>
</gene>
<evidence type="ECO:0000313" key="4">
    <source>
        <dbReference type="Proteomes" id="UP001331936"/>
    </source>
</evidence>
<dbReference type="GO" id="GO:0008237">
    <property type="term" value="F:metallopeptidase activity"/>
    <property type="evidence" value="ECO:0007669"/>
    <property type="project" value="UniProtKB-KW"/>
</dbReference>
<feature type="transmembrane region" description="Helical" evidence="1">
    <location>
        <begin position="138"/>
        <end position="158"/>
    </location>
</feature>
<accession>A0ABU7JL20</accession>
<keyword evidence="3" id="KW-0482">Metalloprotease</keyword>
<keyword evidence="3" id="KW-0645">Protease</keyword>
<proteinExistence type="predicted"/>
<keyword evidence="4" id="KW-1185">Reference proteome</keyword>
<reference evidence="3 4" key="1">
    <citation type="submission" date="2023-08" db="EMBL/GenBank/DDBJ databases">
        <authorList>
            <person name="Girao M."/>
            <person name="Carvalho M.F."/>
        </authorList>
    </citation>
    <scope>NUCLEOTIDE SEQUENCE [LARGE SCALE GENOMIC DNA]</scope>
    <source>
        <strain evidence="3 4">CC-R104</strain>
    </source>
</reference>
<keyword evidence="1" id="KW-0472">Membrane</keyword>
<dbReference type="InterPro" id="IPR003675">
    <property type="entry name" value="Rce1/LyrA-like_dom"/>
</dbReference>
<dbReference type="Proteomes" id="UP001331936">
    <property type="component" value="Unassembled WGS sequence"/>
</dbReference>
<protein>
    <submittedName>
        <fullName evidence="3">CPBP family intramembrane metalloprotease</fullName>
        <ecNumber evidence="3">3.4.-.-</ecNumber>
    </submittedName>
</protein>
<feature type="transmembrane region" description="Helical" evidence="1">
    <location>
        <begin position="43"/>
        <end position="67"/>
    </location>
</feature>
<feature type="transmembrane region" description="Helical" evidence="1">
    <location>
        <begin position="95"/>
        <end position="117"/>
    </location>
</feature>
<comment type="caution">
    <text evidence="3">The sequence shown here is derived from an EMBL/GenBank/DDBJ whole genome shotgun (WGS) entry which is preliminary data.</text>
</comment>
<dbReference type="Pfam" id="PF02517">
    <property type="entry name" value="Rce1-like"/>
    <property type="match status" value="1"/>
</dbReference>
<keyword evidence="1" id="KW-1133">Transmembrane helix</keyword>
<feature type="transmembrane region" description="Helical" evidence="1">
    <location>
        <begin position="226"/>
        <end position="249"/>
    </location>
</feature>
<sequence length="284" mass="30803">MSQLDAPQRESGTIAPVTTIRTWLFPPAQNPTTPLGPAARRALWIEITIVLLVTFGLSGLSSILSLLESALAVEPLSEQTVALNAPRSSQELIDLARQLLGIVRLLAWAALGVYLLWRGGFGPKLVGLARPRLRSDGVPGVGLAALIGLPGLVLYLVARTAGLNLTIAPSILEDYWWRLPTEVLWAIANSGAEEVLVVAYLITRLRQLGWSENSSLVASSLLRGSYHLYQGFGGGFGNFVMGLVFGRYWQRTSKLWPLVIAHALIDSVAFIGYQALQGRVSWLP</sequence>
<keyword evidence="3" id="KW-0378">Hydrolase</keyword>